<sequence>MFLPLQMLTQFLIVTCTRKTILHCDMRSSGSLIHLLYYQSESLPEQSNLMIIVSNEALPLPRAISGQRGLAWTIPVHNVHLSVLWCMLIVFHHLQDNCVGLFTLNEQKKLKNEKSICHLLNDEHERFMFFNCACLLSLNMNKDRNPIF</sequence>
<evidence type="ECO:0000313" key="2">
    <source>
        <dbReference type="RefSeq" id="XP_009788327.1"/>
    </source>
</evidence>
<dbReference type="Proteomes" id="UP000189701">
    <property type="component" value="Unplaced"/>
</dbReference>
<gene>
    <name evidence="2" type="primary">LOC104236145</name>
</gene>
<protein>
    <submittedName>
        <fullName evidence="2">Uncharacterized protein LOC104236145</fullName>
    </submittedName>
</protein>
<accession>A0A1U7X887</accession>
<reference evidence="1" key="1">
    <citation type="journal article" date="2013" name="Genome Biol.">
        <title>Reference genomes and transcriptomes of Nicotiana sylvestris and Nicotiana tomentosiformis.</title>
        <authorList>
            <person name="Sierro N."/>
            <person name="Battey J.N."/>
            <person name="Ouadi S."/>
            <person name="Bovet L."/>
            <person name="Goepfert S."/>
            <person name="Bakaher N."/>
            <person name="Peitsch M.C."/>
            <person name="Ivanov N.V."/>
        </authorList>
    </citation>
    <scope>NUCLEOTIDE SEQUENCE [LARGE SCALE GENOMIC DNA]</scope>
</reference>
<name>A0A1U7X887_NICSY</name>
<organism evidence="1 2">
    <name type="scientific">Nicotiana sylvestris</name>
    <name type="common">Wood tobacco</name>
    <name type="synonym">South American tobacco</name>
    <dbReference type="NCBI Taxonomy" id="4096"/>
    <lineage>
        <taxon>Eukaryota</taxon>
        <taxon>Viridiplantae</taxon>
        <taxon>Streptophyta</taxon>
        <taxon>Embryophyta</taxon>
        <taxon>Tracheophyta</taxon>
        <taxon>Spermatophyta</taxon>
        <taxon>Magnoliopsida</taxon>
        <taxon>eudicotyledons</taxon>
        <taxon>Gunneridae</taxon>
        <taxon>Pentapetalae</taxon>
        <taxon>asterids</taxon>
        <taxon>lamiids</taxon>
        <taxon>Solanales</taxon>
        <taxon>Solanaceae</taxon>
        <taxon>Nicotianoideae</taxon>
        <taxon>Nicotianeae</taxon>
        <taxon>Nicotiana</taxon>
    </lineage>
</organism>
<dbReference type="AlphaFoldDB" id="A0A1U7X887"/>
<reference evidence="2" key="2">
    <citation type="submission" date="2025-08" db="UniProtKB">
        <authorList>
            <consortium name="RefSeq"/>
        </authorList>
    </citation>
    <scope>IDENTIFICATION</scope>
    <source>
        <tissue evidence="2">Leaf</tissue>
    </source>
</reference>
<evidence type="ECO:0000313" key="1">
    <source>
        <dbReference type="Proteomes" id="UP000189701"/>
    </source>
</evidence>
<dbReference type="RefSeq" id="XP_009788327.1">
    <property type="nucleotide sequence ID" value="XM_009790025.1"/>
</dbReference>
<proteinExistence type="predicted"/>
<keyword evidence="1" id="KW-1185">Reference proteome</keyword>